<dbReference type="OrthoDB" id="2112988at2"/>
<dbReference type="AlphaFoldDB" id="A0A1Q8Q609"/>
<proteinExistence type="predicted"/>
<dbReference type="Gene3D" id="3.30.750.140">
    <property type="match status" value="1"/>
</dbReference>
<evidence type="ECO:0000256" key="1">
    <source>
        <dbReference type="SAM" id="Coils"/>
    </source>
</evidence>
<organism evidence="4 5">
    <name type="scientific">Domibacillus antri</name>
    <dbReference type="NCBI Taxonomy" id="1714264"/>
    <lineage>
        <taxon>Bacteria</taxon>
        <taxon>Bacillati</taxon>
        <taxon>Bacillota</taxon>
        <taxon>Bacilli</taxon>
        <taxon>Bacillales</taxon>
        <taxon>Bacillaceae</taxon>
        <taxon>Domibacillus</taxon>
    </lineage>
</organism>
<dbReference type="InterPro" id="IPR021136">
    <property type="entry name" value="Flagellar_hook_control-like_C"/>
</dbReference>
<comment type="caution">
    <text evidence="4">The sequence shown here is derived from an EMBL/GenBank/DDBJ whole genome shotgun (WGS) entry which is preliminary data.</text>
</comment>
<reference evidence="4 5" key="1">
    <citation type="submission" date="2016-12" db="EMBL/GenBank/DDBJ databases">
        <title>Domibacillus antri genome sequencing.</title>
        <authorList>
            <person name="Verma A."/>
            <person name="Krishnamurthi S."/>
        </authorList>
    </citation>
    <scope>NUCLEOTIDE SEQUENCE [LARGE SCALE GENOMIC DNA]</scope>
    <source>
        <strain evidence="4 5">XD80</strain>
    </source>
</reference>
<evidence type="ECO:0000259" key="3">
    <source>
        <dbReference type="Pfam" id="PF02120"/>
    </source>
</evidence>
<gene>
    <name evidence="4" type="ORF">BTO30_07620</name>
</gene>
<keyword evidence="5" id="KW-1185">Reference proteome</keyword>
<feature type="coiled-coil region" evidence="1">
    <location>
        <begin position="364"/>
        <end position="391"/>
    </location>
</feature>
<keyword evidence="1" id="KW-0175">Coiled coil</keyword>
<dbReference type="STRING" id="1714264.BTO30_07620"/>
<feature type="domain" description="Flagellar hook-length control protein-like C-terminal" evidence="3">
    <location>
        <begin position="330"/>
        <end position="404"/>
    </location>
</feature>
<evidence type="ECO:0000256" key="2">
    <source>
        <dbReference type="SAM" id="MobiDB-lite"/>
    </source>
</evidence>
<dbReference type="Pfam" id="PF02120">
    <property type="entry name" value="Flg_hook"/>
    <property type="match status" value="1"/>
</dbReference>
<dbReference type="InterPro" id="IPR038610">
    <property type="entry name" value="FliK-like_C_sf"/>
</dbReference>
<evidence type="ECO:0000313" key="5">
    <source>
        <dbReference type="Proteomes" id="UP000185568"/>
    </source>
</evidence>
<evidence type="ECO:0000313" key="4">
    <source>
        <dbReference type="EMBL" id="OLN22786.1"/>
    </source>
</evidence>
<sequence>MQAIFGTNVLPGSSISLVVSTNTGQKTSGTGFRQMLGTVQQEIGASAASISPVEGFAAVFGSFGESADSIMDPELAKIAEQLLKEGDMPTLQELAFVLGTDAETLMGAVKQIAALLTNEETTKELPEPLQEALKSLLSKQEDDEELLSETLPVMELAAVIHMLSANASQIVKESDKQAAAAVMKAAQIFQQFTSQTALQHQRTVTEPEKWLQSALQQAAKESALSDSKRQTVLQTAFTRYEASANHSSSSVQLKGAETPIKTNEQSVLAVKAETTARPVMGQDALNPVVHQMTKTEQFAMSIKADPRPMNMEQFIEKFTQILGSSNLVKTPNSTKLLIKLYPEQLGTLRIELLQQNGVMTAKILSSTQAVKELLEQNAQQLKNAFSQQNVAVDKIEVTNPDTRQQMFERGNQQERQNGQKQQADQQQPNQSTDEDASSFADFLTNIEIEV</sequence>
<dbReference type="EMBL" id="MSDU01000014">
    <property type="protein sequence ID" value="OLN22786.1"/>
    <property type="molecule type" value="Genomic_DNA"/>
</dbReference>
<feature type="compositionally biased region" description="Low complexity" evidence="2">
    <location>
        <begin position="410"/>
        <end position="430"/>
    </location>
</feature>
<name>A0A1Q8Q609_9BACI</name>
<feature type="region of interest" description="Disordered" evidence="2">
    <location>
        <begin position="410"/>
        <end position="439"/>
    </location>
</feature>
<protein>
    <recommendedName>
        <fullName evidence="3">Flagellar hook-length control protein-like C-terminal domain-containing protein</fullName>
    </recommendedName>
</protein>
<accession>A0A1Q8Q609</accession>
<dbReference type="CDD" id="cd17470">
    <property type="entry name" value="T3SS_Flik_C"/>
    <property type="match status" value="1"/>
</dbReference>
<dbReference type="RefSeq" id="WP_075398130.1">
    <property type="nucleotide sequence ID" value="NZ_MSDU01000014.1"/>
</dbReference>
<dbReference type="Proteomes" id="UP000185568">
    <property type="component" value="Unassembled WGS sequence"/>
</dbReference>